<feature type="compositionally biased region" description="Polar residues" evidence="6">
    <location>
        <begin position="377"/>
        <end position="396"/>
    </location>
</feature>
<evidence type="ECO:0000313" key="9">
    <source>
        <dbReference type="Proteomes" id="UP001151699"/>
    </source>
</evidence>
<proteinExistence type="predicted"/>
<dbReference type="GO" id="GO:0003677">
    <property type="term" value="F:DNA binding"/>
    <property type="evidence" value="ECO:0007669"/>
    <property type="project" value="UniProtKB-KW"/>
</dbReference>
<dbReference type="GO" id="GO:0005634">
    <property type="term" value="C:nucleus"/>
    <property type="evidence" value="ECO:0007669"/>
    <property type="project" value="UniProtKB-SubCell"/>
</dbReference>
<dbReference type="GO" id="GO:0003700">
    <property type="term" value="F:DNA-binding transcription factor activity"/>
    <property type="evidence" value="ECO:0007669"/>
    <property type="project" value="InterPro"/>
</dbReference>
<dbReference type="GO" id="GO:0005667">
    <property type="term" value="C:transcription regulator complex"/>
    <property type="evidence" value="ECO:0007669"/>
    <property type="project" value="InterPro"/>
</dbReference>
<organism evidence="8 9">
    <name type="scientific">Pseudolycoriella hygida</name>
    <dbReference type="NCBI Taxonomy" id="35572"/>
    <lineage>
        <taxon>Eukaryota</taxon>
        <taxon>Metazoa</taxon>
        <taxon>Ecdysozoa</taxon>
        <taxon>Arthropoda</taxon>
        <taxon>Hexapoda</taxon>
        <taxon>Insecta</taxon>
        <taxon>Pterygota</taxon>
        <taxon>Neoptera</taxon>
        <taxon>Endopterygota</taxon>
        <taxon>Diptera</taxon>
        <taxon>Nematocera</taxon>
        <taxon>Sciaroidea</taxon>
        <taxon>Sciaridae</taxon>
        <taxon>Pseudolycoriella</taxon>
    </lineage>
</organism>
<dbReference type="SMART" id="SM00091">
    <property type="entry name" value="PAS"/>
    <property type="match status" value="2"/>
</dbReference>
<protein>
    <submittedName>
        <fullName evidence="8">Aryl hydrocarbon receptor nuclear translocator like</fullName>
    </submittedName>
</protein>
<evidence type="ECO:0000313" key="8">
    <source>
        <dbReference type="EMBL" id="KAJ6648410.1"/>
    </source>
</evidence>
<reference evidence="8" key="1">
    <citation type="submission" date="2022-07" db="EMBL/GenBank/DDBJ databases">
        <authorList>
            <person name="Trinca V."/>
            <person name="Uliana J.V.C."/>
            <person name="Torres T.T."/>
            <person name="Ward R.J."/>
            <person name="Monesi N."/>
        </authorList>
    </citation>
    <scope>NUCLEOTIDE SEQUENCE</scope>
    <source>
        <strain evidence="8">HSMRA1968</strain>
        <tissue evidence="8">Whole embryos</tissue>
    </source>
</reference>
<name>A0A9Q0S9I5_9DIPT</name>
<feature type="compositionally biased region" description="Polar residues" evidence="6">
    <location>
        <begin position="417"/>
        <end position="470"/>
    </location>
</feature>
<accession>A0A9Q0S9I5</accession>
<dbReference type="NCBIfam" id="TIGR00229">
    <property type="entry name" value="sensory_box"/>
    <property type="match status" value="1"/>
</dbReference>
<dbReference type="Gene3D" id="3.30.450.20">
    <property type="entry name" value="PAS domain"/>
    <property type="match status" value="2"/>
</dbReference>
<dbReference type="InterPro" id="IPR050933">
    <property type="entry name" value="Circadian_TF"/>
</dbReference>
<dbReference type="CDD" id="cd00130">
    <property type="entry name" value="PAS"/>
    <property type="match status" value="2"/>
</dbReference>
<evidence type="ECO:0000256" key="4">
    <source>
        <dbReference type="ARBA" id="ARBA00023163"/>
    </source>
</evidence>
<dbReference type="PRINTS" id="PR00785">
    <property type="entry name" value="NCTRNSLOCATR"/>
</dbReference>
<feature type="domain" description="PAS" evidence="7">
    <location>
        <begin position="232"/>
        <end position="281"/>
    </location>
</feature>
<gene>
    <name evidence="8" type="primary">tgo_1</name>
    <name evidence="8" type="ORF">Bhyg_03638</name>
</gene>
<dbReference type="OrthoDB" id="71302at2759"/>
<dbReference type="InterPro" id="IPR035965">
    <property type="entry name" value="PAS-like_dom_sf"/>
</dbReference>
<keyword evidence="3" id="KW-0238">DNA-binding</keyword>
<comment type="caution">
    <text evidence="8">The sequence shown here is derived from an EMBL/GenBank/DDBJ whole genome shotgun (WGS) entry which is preliminary data.</text>
</comment>
<comment type="subcellular location">
    <subcellularLocation>
        <location evidence="1">Nucleus</location>
    </subcellularLocation>
</comment>
<dbReference type="EMBL" id="WJQU01000001">
    <property type="protein sequence ID" value="KAJ6648410.1"/>
    <property type="molecule type" value="Genomic_DNA"/>
</dbReference>
<keyword evidence="8" id="KW-0675">Receptor</keyword>
<keyword evidence="2" id="KW-0805">Transcription regulation</keyword>
<dbReference type="InterPro" id="IPR013767">
    <property type="entry name" value="PAS_fold"/>
</dbReference>
<evidence type="ECO:0000256" key="3">
    <source>
        <dbReference type="ARBA" id="ARBA00023125"/>
    </source>
</evidence>
<evidence type="ECO:0000256" key="1">
    <source>
        <dbReference type="ARBA" id="ARBA00004123"/>
    </source>
</evidence>
<dbReference type="AlphaFoldDB" id="A0A9Q0S9I5"/>
<dbReference type="Pfam" id="PF14598">
    <property type="entry name" value="PAS_11"/>
    <property type="match status" value="1"/>
</dbReference>
<keyword evidence="9" id="KW-1185">Reference proteome</keyword>
<feature type="region of interest" description="Disordered" evidence="6">
    <location>
        <begin position="373"/>
        <end position="396"/>
    </location>
</feature>
<dbReference type="InterPro" id="IPR000014">
    <property type="entry name" value="PAS"/>
</dbReference>
<dbReference type="InterPro" id="IPR001067">
    <property type="entry name" value="Nuc_translocat"/>
</dbReference>
<keyword evidence="5" id="KW-0539">Nucleus</keyword>
<keyword evidence="4" id="KW-0804">Transcription</keyword>
<dbReference type="Proteomes" id="UP001151699">
    <property type="component" value="Chromosome A"/>
</dbReference>
<dbReference type="Pfam" id="PF00989">
    <property type="entry name" value="PAS"/>
    <property type="match status" value="1"/>
</dbReference>
<feature type="non-terminal residue" evidence="8">
    <location>
        <position position="525"/>
    </location>
</feature>
<evidence type="ECO:0000256" key="2">
    <source>
        <dbReference type="ARBA" id="ARBA00023015"/>
    </source>
</evidence>
<evidence type="ECO:0000256" key="6">
    <source>
        <dbReference type="SAM" id="MobiDB-lite"/>
    </source>
</evidence>
<dbReference type="PANTHER" id="PTHR23042">
    <property type="entry name" value="CIRCADIAN PROTEIN CLOCK/ARNT/BMAL/PAS"/>
    <property type="match status" value="1"/>
</dbReference>
<feature type="region of interest" description="Disordered" evidence="6">
    <location>
        <begin position="417"/>
        <end position="493"/>
    </location>
</feature>
<evidence type="ECO:0000256" key="5">
    <source>
        <dbReference type="ARBA" id="ARBA00023242"/>
    </source>
</evidence>
<evidence type="ECO:0000259" key="7">
    <source>
        <dbReference type="PROSITE" id="PS50112"/>
    </source>
</evidence>
<dbReference type="PROSITE" id="PS50112">
    <property type="entry name" value="PAS"/>
    <property type="match status" value="2"/>
</dbReference>
<dbReference type="SUPFAM" id="SSF55785">
    <property type="entry name" value="PYP-like sensor domain (PAS domain)"/>
    <property type="match status" value="2"/>
</dbReference>
<dbReference type="GO" id="GO:0045944">
    <property type="term" value="P:positive regulation of transcription by RNA polymerase II"/>
    <property type="evidence" value="ECO:0007669"/>
    <property type="project" value="UniProtKB-ARBA"/>
</dbReference>
<dbReference type="GO" id="GO:0005737">
    <property type="term" value="C:cytoplasm"/>
    <property type="evidence" value="ECO:0007669"/>
    <property type="project" value="InterPro"/>
</dbReference>
<sequence>FLHSFAGTGNTNNDGTYKPSFLTDQELKHLILEAADGFLFVVSCDNGRIIYVSDSVTPVLNQSQNDWYNSSFFENIHPDDREKVREQLSTQEPQNTGRILDLKTGTVKKEGHQTSMRLCMGSRRGFICRMKVGNVSSDTMVAPHLNRLKQRNSLGPSRDGVNYAVVHCTGYIKNWPPTDIYSSVQMDRNQEDDIHSCCLVAIGRLQVTSTANSSDLSGGNSQSEFISRHAMDGKFTFVDQRVLNVLGYNPTDLLGKSCYDYVHMEDRGHMKENFELVLKQKGQMSHVMYRFRANNREWVWLRTQAYAFLNPFSDDVEYIVCTNSFKTMNAGQELATPDHEQVYQTPGIDYSLQAGGRRDPTPTATVYNTHGMVPHIPSQNNVVQRPNSAQNSITYQTSPTPAATAWTLRQQQPVTESYPSYNQVSPSRSPSGPTYTQLSGGNNRQSYHTSAAPQANSGMWGWQNPNQSSDPGPGSSGNHTAVPVSGGSLQGQPQGQELTEMLTMLDHGPATFEDLNINMFSTPFE</sequence>
<feature type="domain" description="PAS" evidence="7">
    <location>
        <begin position="24"/>
        <end position="95"/>
    </location>
</feature>